<name>A0A194W7C8_CYTMA</name>
<evidence type="ECO:0000313" key="1">
    <source>
        <dbReference type="EMBL" id="KUI71985.1"/>
    </source>
</evidence>
<dbReference type="EMBL" id="CM003105">
    <property type="protein sequence ID" value="KUI71985.1"/>
    <property type="molecule type" value="Genomic_DNA"/>
</dbReference>
<proteinExistence type="predicted"/>
<organism evidence="1 2">
    <name type="scientific">Cytospora mali</name>
    <name type="common">Apple Valsa canker fungus</name>
    <name type="synonym">Valsa mali</name>
    <dbReference type="NCBI Taxonomy" id="578113"/>
    <lineage>
        <taxon>Eukaryota</taxon>
        <taxon>Fungi</taxon>
        <taxon>Dikarya</taxon>
        <taxon>Ascomycota</taxon>
        <taxon>Pezizomycotina</taxon>
        <taxon>Sordariomycetes</taxon>
        <taxon>Sordariomycetidae</taxon>
        <taxon>Diaporthales</taxon>
        <taxon>Cytosporaceae</taxon>
        <taxon>Cytospora</taxon>
    </lineage>
</organism>
<reference evidence="1" key="1">
    <citation type="submission" date="2014-12" db="EMBL/GenBank/DDBJ databases">
        <title>Genome Sequence of Valsa Canker Pathogens Uncovers a Specific Adaption of Colonization on Woody Bark.</title>
        <authorList>
            <person name="Yin Z."/>
            <person name="Liu H."/>
            <person name="Gao X."/>
            <person name="Li Z."/>
            <person name="Song N."/>
            <person name="Ke X."/>
            <person name="Dai Q."/>
            <person name="Wu Y."/>
            <person name="Sun Y."/>
            <person name="Xu J.-R."/>
            <person name="Kang Z.K."/>
            <person name="Wang L."/>
            <person name="Huang L."/>
        </authorList>
    </citation>
    <scope>NUCLEOTIDE SEQUENCE [LARGE SCALE GENOMIC DNA]</scope>
    <source>
        <strain evidence="1">03-8</strain>
    </source>
</reference>
<accession>A0A194W7C8</accession>
<keyword evidence="2" id="KW-1185">Reference proteome</keyword>
<protein>
    <submittedName>
        <fullName evidence="1">Uncharacterized protein</fullName>
    </submittedName>
</protein>
<evidence type="ECO:0000313" key="2">
    <source>
        <dbReference type="Proteomes" id="UP000078559"/>
    </source>
</evidence>
<gene>
    <name evidence="1" type="ORF">VM1G_11787</name>
</gene>
<dbReference type="AlphaFoldDB" id="A0A194W7C8"/>
<sequence length="155" mass="17924">MAGFSREERSLCWNVCIWADEGCEDSCVAGVYQRGDLLRVADMVHELGLCLTFEKPDDATPWQPALCPRSTGSCRLIVLDYDNKLPFPTPIPGEIRDYDYIFHSPHYSCIHHAKSPMRRDDPRATEINPPLQYRGLQVHRRLQVYRSYGLRRQSI</sequence>
<dbReference type="OrthoDB" id="2142759at2759"/>
<dbReference type="Proteomes" id="UP000078559">
    <property type="component" value="Chromosome 8"/>
</dbReference>